<comment type="function">
    <text evidence="2">Decarboxylates L-threonine-O-3-phosphate to yield (R)-1-amino-2-propanol O-2-phosphate, the precursor for the linkage between the nucleotide loop and the corrin ring in cobalamin.</text>
</comment>
<dbReference type="Gene3D" id="3.90.1150.10">
    <property type="entry name" value="Aspartate Aminotransferase, domain 1"/>
    <property type="match status" value="1"/>
</dbReference>
<dbReference type="EC" id="4.1.1.81" evidence="4"/>
<evidence type="ECO:0000256" key="5">
    <source>
        <dbReference type="ARBA" id="ARBA00022573"/>
    </source>
</evidence>
<accession>A0A6A7XZK7</accession>
<evidence type="ECO:0000256" key="2">
    <source>
        <dbReference type="ARBA" id="ARBA00003444"/>
    </source>
</evidence>
<keyword evidence="7 12" id="KW-0456">Lyase</keyword>
<dbReference type="PANTHER" id="PTHR42885">
    <property type="entry name" value="HISTIDINOL-PHOSPHATE AMINOTRANSFERASE-RELATED"/>
    <property type="match status" value="1"/>
</dbReference>
<comment type="pathway">
    <text evidence="3">Cofactor biosynthesis; adenosylcobalamin biosynthesis.</text>
</comment>
<evidence type="ECO:0000256" key="3">
    <source>
        <dbReference type="ARBA" id="ARBA00004953"/>
    </source>
</evidence>
<keyword evidence="5" id="KW-0169">Cobalamin biosynthesis</keyword>
<evidence type="ECO:0000256" key="10">
    <source>
        <dbReference type="SAM" id="MobiDB-lite"/>
    </source>
</evidence>
<dbReference type="GO" id="GO:0009236">
    <property type="term" value="P:cobalamin biosynthetic process"/>
    <property type="evidence" value="ECO:0007669"/>
    <property type="project" value="UniProtKB-UniPathway"/>
</dbReference>
<evidence type="ECO:0000256" key="4">
    <source>
        <dbReference type="ARBA" id="ARBA00012285"/>
    </source>
</evidence>
<comment type="cofactor">
    <cofactor evidence="1">
        <name>pyridoxal 5'-phosphate</name>
        <dbReference type="ChEBI" id="CHEBI:597326"/>
    </cofactor>
</comment>
<dbReference type="SUPFAM" id="SSF53383">
    <property type="entry name" value="PLP-dependent transferases"/>
    <property type="match status" value="1"/>
</dbReference>
<comment type="caution">
    <text evidence="12">The sequence shown here is derived from an EMBL/GenBank/DDBJ whole genome shotgun (WGS) entry which is preliminary data.</text>
</comment>
<dbReference type="EMBL" id="VWNA01000001">
    <property type="protein sequence ID" value="MQT11189.1"/>
    <property type="molecule type" value="Genomic_DNA"/>
</dbReference>
<dbReference type="Gene3D" id="3.40.640.10">
    <property type="entry name" value="Type I PLP-dependent aspartate aminotransferase-like (Major domain)"/>
    <property type="match status" value="1"/>
</dbReference>
<comment type="catalytic activity">
    <reaction evidence="9">
        <text>O-phospho-L-threonine + H(+) = (R)-1-aminopropan-2-yl phosphate + CO2</text>
        <dbReference type="Rhea" id="RHEA:11492"/>
        <dbReference type="ChEBI" id="CHEBI:15378"/>
        <dbReference type="ChEBI" id="CHEBI:16526"/>
        <dbReference type="ChEBI" id="CHEBI:58563"/>
        <dbReference type="ChEBI" id="CHEBI:58675"/>
        <dbReference type="EC" id="4.1.1.81"/>
    </reaction>
</comment>
<feature type="region of interest" description="Disordered" evidence="10">
    <location>
        <begin position="1"/>
        <end position="20"/>
    </location>
</feature>
<keyword evidence="13" id="KW-1185">Reference proteome</keyword>
<dbReference type="GO" id="GO:0030170">
    <property type="term" value="F:pyridoxal phosphate binding"/>
    <property type="evidence" value="ECO:0007669"/>
    <property type="project" value="InterPro"/>
</dbReference>
<dbReference type="InterPro" id="IPR015424">
    <property type="entry name" value="PyrdxlP-dep_Trfase"/>
</dbReference>
<dbReference type="PANTHER" id="PTHR42885:SF1">
    <property type="entry name" value="THREONINE-PHOSPHATE DECARBOXYLASE"/>
    <property type="match status" value="1"/>
</dbReference>
<dbReference type="Proteomes" id="UP000332515">
    <property type="component" value="Unassembled WGS sequence"/>
</dbReference>
<dbReference type="InterPro" id="IPR005860">
    <property type="entry name" value="CobD"/>
</dbReference>
<reference evidence="12 13" key="1">
    <citation type="submission" date="2019-09" db="EMBL/GenBank/DDBJ databases">
        <title>Segnochrobactrum spirostomi gen. nov., sp. nov., isolated from the ciliate Spirostomum cf. yagiui and description of a novel family, Segnochrobactraceae fam. nov. within the order Rhizobiales of the class Alphaproteobacteria.</title>
        <authorList>
            <person name="Akter S."/>
            <person name="Shazib S.U.A."/>
            <person name="Shin M.K."/>
        </authorList>
    </citation>
    <scope>NUCLEOTIDE SEQUENCE [LARGE SCALE GENOMIC DNA]</scope>
    <source>
        <strain evidence="12 13">Sp-1</strain>
    </source>
</reference>
<sequence length="338" mass="35855">MRPSDFDGTGPHLAHGGDLGAARRAFPGATEPLIDLSTGINPHSYPLPRLTVSTFRRLPEPDALETLAEAAARAYGAPSARHVVCAPGTQILLPLVARLVPPGRCAVLSPTYAEHARAAKLAGHQVREVTSPIELAASDLAVVVNPNNPDGRLTPRTRLIALAEGLGRRGGLLVVDEAFMEVAPLSESIAGDIEHGRAVVLRSFGKFHGLAGVRLGFAIAAPPIAQRLRQELGPWAVSGPAIAIGAAALSDTEWARLMRARLTHDSVRLDAILEVAGFQIVGGTPLFRLARSDDAPQIYEKLGRAGILVRRFPDRPTLLRFGLPANEPAFHRLSAALS</sequence>
<evidence type="ECO:0000256" key="8">
    <source>
        <dbReference type="ARBA" id="ARBA00029996"/>
    </source>
</evidence>
<gene>
    <name evidence="12" type="ORF">F0357_00555</name>
</gene>
<dbReference type="InterPro" id="IPR004839">
    <property type="entry name" value="Aminotransferase_I/II_large"/>
</dbReference>
<evidence type="ECO:0000313" key="13">
    <source>
        <dbReference type="Proteomes" id="UP000332515"/>
    </source>
</evidence>
<dbReference type="InterPro" id="IPR015422">
    <property type="entry name" value="PyrdxlP-dep_Trfase_small"/>
</dbReference>
<evidence type="ECO:0000259" key="11">
    <source>
        <dbReference type="Pfam" id="PF00155"/>
    </source>
</evidence>
<dbReference type="UniPathway" id="UPA00148"/>
<dbReference type="NCBIfam" id="TIGR01140">
    <property type="entry name" value="L_thr_O3P_dcar"/>
    <property type="match status" value="1"/>
</dbReference>
<dbReference type="Pfam" id="PF00155">
    <property type="entry name" value="Aminotran_1_2"/>
    <property type="match status" value="1"/>
</dbReference>
<evidence type="ECO:0000256" key="9">
    <source>
        <dbReference type="ARBA" id="ARBA00048531"/>
    </source>
</evidence>
<dbReference type="InterPro" id="IPR015421">
    <property type="entry name" value="PyrdxlP-dep_Trfase_major"/>
</dbReference>
<name>A0A6A7XZK7_9HYPH</name>
<evidence type="ECO:0000313" key="12">
    <source>
        <dbReference type="EMBL" id="MQT11189.1"/>
    </source>
</evidence>
<organism evidence="12 13">
    <name type="scientific">Segnochrobactrum spirostomi</name>
    <dbReference type="NCBI Taxonomy" id="2608987"/>
    <lineage>
        <taxon>Bacteria</taxon>
        <taxon>Pseudomonadati</taxon>
        <taxon>Pseudomonadota</taxon>
        <taxon>Alphaproteobacteria</taxon>
        <taxon>Hyphomicrobiales</taxon>
        <taxon>Segnochrobactraceae</taxon>
        <taxon>Segnochrobactrum</taxon>
    </lineage>
</organism>
<proteinExistence type="predicted"/>
<evidence type="ECO:0000256" key="6">
    <source>
        <dbReference type="ARBA" id="ARBA00022898"/>
    </source>
</evidence>
<dbReference type="AlphaFoldDB" id="A0A6A7XZK7"/>
<evidence type="ECO:0000256" key="1">
    <source>
        <dbReference type="ARBA" id="ARBA00001933"/>
    </source>
</evidence>
<dbReference type="GO" id="GO:0048472">
    <property type="term" value="F:threonine-phosphate decarboxylase activity"/>
    <property type="evidence" value="ECO:0007669"/>
    <property type="project" value="UniProtKB-EC"/>
</dbReference>
<evidence type="ECO:0000256" key="7">
    <source>
        <dbReference type="ARBA" id="ARBA00023239"/>
    </source>
</evidence>
<feature type="domain" description="Aminotransferase class I/classII large" evidence="11">
    <location>
        <begin position="52"/>
        <end position="323"/>
    </location>
</feature>
<dbReference type="CDD" id="cd00609">
    <property type="entry name" value="AAT_like"/>
    <property type="match status" value="1"/>
</dbReference>
<protein>
    <recommendedName>
        <fullName evidence="4">threonine-phosphate decarboxylase</fullName>
        <ecNumber evidence="4">4.1.1.81</ecNumber>
    </recommendedName>
    <alternativeName>
        <fullName evidence="8">L-threonine-O-3-phosphate decarboxylase</fullName>
    </alternativeName>
</protein>
<keyword evidence="6" id="KW-0663">Pyridoxal phosphate</keyword>